<dbReference type="SUPFAM" id="SSF53335">
    <property type="entry name" value="S-adenosyl-L-methionine-dependent methyltransferases"/>
    <property type="match status" value="1"/>
</dbReference>
<evidence type="ECO:0000256" key="2">
    <source>
        <dbReference type="ARBA" id="ARBA00022679"/>
    </source>
</evidence>
<keyword evidence="5" id="KW-1185">Reference proteome</keyword>
<dbReference type="InterPro" id="IPR051052">
    <property type="entry name" value="Diverse_substrate_MTase"/>
</dbReference>
<feature type="domain" description="Methyltransferase" evidence="3">
    <location>
        <begin position="51"/>
        <end position="141"/>
    </location>
</feature>
<dbReference type="Gene3D" id="3.40.50.150">
    <property type="entry name" value="Vaccinia Virus protein VP39"/>
    <property type="match status" value="1"/>
</dbReference>
<name>A0ABV6VGP8_9ACTN</name>
<comment type="caution">
    <text evidence="4">The sequence shown here is derived from an EMBL/GenBank/DDBJ whole genome shotgun (WGS) entry which is preliminary data.</text>
</comment>
<keyword evidence="1" id="KW-0489">Methyltransferase</keyword>
<dbReference type="PANTHER" id="PTHR44942:SF4">
    <property type="entry name" value="METHYLTRANSFERASE TYPE 11 DOMAIN-CONTAINING PROTEIN"/>
    <property type="match status" value="1"/>
</dbReference>
<proteinExistence type="predicted"/>
<reference evidence="4 5" key="1">
    <citation type="submission" date="2024-09" db="EMBL/GenBank/DDBJ databases">
        <authorList>
            <person name="Lee S.D."/>
        </authorList>
    </citation>
    <scope>NUCLEOTIDE SEQUENCE [LARGE SCALE GENOMIC DNA]</scope>
    <source>
        <strain evidence="4 5">N1-1</strain>
    </source>
</reference>
<gene>
    <name evidence="4" type="ORF">ACEZDG_26340</name>
</gene>
<dbReference type="InterPro" id="IPR029063">
    <property type="entry name" value="SAM-dependent_MTases_sf"/>
</dbReference>
<dbReference type="Pfam" id="PF13649">
    <property type="entry name" value="Methyltransf_25"/>
    <property type="match status" value="1"/>
</dbReference>
<evidence type="ECO:0000256" key="1">
    <source>
        <dbReference type="ARBA" id="ARBA00022603"/>
    </source>
</evidence>
<dbReference type="PANTHER" id="PTHR44942">
    <property type="entry name" value="METHYLTRANSF_11 DOMAIN-CONTAINING PROTEIN"/>
    <property type="match status" value="1"/>
</dbReference>
<protein>
    <submittedName>
        <fullName evidence="4">Trans-aconitate 2-methyltransferase</fullName>
    </submittedName>
</protein>
<dbReference type="EMBL" id="JBHEZX010000013">
    <property type="protein sequence ID" value="MFC1412791.1"/>
    <property type="molecule type" value="Genomic_DNA"/>
</dbReference>
<evidence type="ECO:0000313" key="5">
    <source>
        <dbReference type="Proteomes" id="UP001592582"/>
    </source>
</evidence>
<dbReference type="Proteomes" id="UP001592582">
    <property type="component" value="Unassembled WGS sequence"/>
</dbReference>
<sequence>MASLGVAMTGIRERRAVFGEAADAYEAARPGYPSDLVDDVLAHARAGDAPVLEVGAGTGKASVAFAGRGLALTCLEPDARMAAVLTRACAPYPGTAVVVTGFEQWQPPAERFGLLFSAQAWHWVDPASRWTLAFDALRPGGTIALFWNRFSVDDTALRSALTAAHSRHDAAELAPNTLGDPEPAVADPAPAWPLTDLLADTRYRDAETRRYPARHTFTRDRYLDLLASISAYRMLPESWRVPLFADIARTVDDRGGSFELEVETHLYLARTSDQP</sequence>
<evidence type="ECO:0000259" key="3">
    <source>
        <dbReference type="Pfam" id="PF13649"/>
    </source>
</evidence>
<keyword evidence="2" id="KW-0808">Transferase</keyword>
<dbReference type="RefSeq" id="WP_380513812.1">
    <property type="nucleotide sequence ID" value="NZ_JBHEZX010000013.1"/>
</dbReference>
<dbReference type="CDD" id="cd02440">
    <property type="entry name" value="AdoMet_MTases"/>
    <property type="match status" value="1"/>
</dbReference>
<dbReference type="InterPro" id="IPR041698">
    <property type="entry name" value="Methyltransf_25"/>
</dbReference>
<organism evidence="4 5">
    <name type="scientific">Streptacidiphilus alkalitolerans</name>
    <dbReference type="NCBI Taxonomy" id="3342712"/>
    <lineage>
        <taxon>Bacteria</taxon>
        <taxon>Bacillati</taxon>
        <taxon>Actinomycetota</taxon>
        <taxon>Actinomycetes</taxon>
        <taxon>Kitasatosporales</taxon>
        <taxon>Streptomycetaceae</taxon>
        <taxon>Streptacidiphilus</taxon>
    </lineage>
</organism>
<accession>A0ABV6VGP8</accession>
<evidence type="ECO:0000313" key="4">
    <source>
        <dbReference type="EMBL" id="MFC1412791.1"/>
    </source>
</evidence>